<accession>A0A7C0U1F9</accession>
<keyword evidence="8" id="KW-0963">Cytoplasm</keyword>
<comment type="similarity">
    <text evidence="1 8">Belongs to the cytidylate kinase family. Type 1 subfamily.</text>
</comment>
<evidence type="ECO:0000256" key="4">
    <source>
        <dbReference type="ARBA" id="ARBA00022777"/>
    </source>
</evidence>
<proteinExistence type="inferred from homology"/>
<name>A0A7C0U1F9_DESA2</name>
<dbReference type="EC" id="2.7.4.25" evidence="8"/>
<dbReference type="Gene3D" id="3.40.50.300">
    <property type="entry name" value="P-loop containing nucleotide triphosphate hydrolases"/>
    <property type="match status" value="1"/>
</dbReference>
<comment type="catalytic activity">
    <reaction evidence="6 8">
        <text>dCMP + ATP = dCDP + ADP</text>
        <dbReference type="Rhea" id="RHEA:25094"/>
        <dbReference type="ChEBI" id="CHEBI:30616"/>
        <dbReference type="ChEBI" id="CHEBI:57566"/>
        <dbReference type="ChEBI" id="CHEBI:58593"/>
        <dbReference type="ChEBI" id="CHEBI:456216"/>
        <dbReference type="EC" id="2.7.4.25"/>
    </reaction>
</comment>
<dbReference type="HAMAP" id="MF_00238">
    <property type="entry name" value="Cytidyl_kinase_type1"/>
    <property type="match status" value="1"/>
</dbReference>
<dbReference type="AlphaFoldDB" id="A0A7C0U1F9"/>
<dbReference type="GO" id="GO:0036431">
    <property type="term" value="F:dCMP kinase activity"/>
    <property type="evidence" value="ECO:0007669"/>
    <property type="project" value="InterPro"/>
</dbReference>
<dbReference type="NCBIfam" id="TIGR00017">
    <property type="entry name" value="cmk"/>
    <property type="match status" value="1"/>
</dbReference>
<evidence type="ECO:0000256" key="1">
    <source>
        <dbReference type="ARBA" id="ARBA00009427"/>
    </source>
</evidence>
<evidence type="ECO:0000259" key="9">
    <source>
        <dbReference type="Pfam" id="PF02224"/>
    </source>
</evidence>
<dbReference type="CDD" id="cd02020">
    <property type="entry name" value="CMPK"/>
    <property type="match status" value="1"/>
</dbReference>
<dbReference type="GO" id="GO:0005524">
    <property type="term" value="F:ATP binding"/>
    <property type="evidence" value="ECO:0007669"/>
    <property type="project" value="UniProtKB-UniRule"/>
</dbReference>
<dbReference type="GO" id="GO:0006220">
    <property type="term" value="P:pyrimidine nucleotide metabolic process"/>
    <property type="evidence" value="ECO:0007669"/>
    <property type="project" value="UniProtKB-UniRule"/>
</dbReference>
<dbReference type="GO" id="GO:0005829">
    <property type="term" value="C:cytosol"/>
    <property type="evidence" value="ECO:0007669"/>
    <property type="project" value="TreeGrafter"/>
</dbReference>
<evidence type="ECO:0000256" key="8">
    <source>
        <dbReference type="HAMAP-Rule" id="MF_00238"/>
    </source>
</evidence>
<dbReference type="EMBL" id="DRBS01000009">
    <property type="protein sequence ID" value="HDD43275.1"/>
    <property type="molecule type" value="Genomic_DNA"/>
</dbReference>
<evidence type="ECO:0000256" key="5">
    <source>
        <dbReference type="ARBA" id="ARBA00022840"/>
    </source>
</evidence>
<dbReference type="SUPFAM" id="SSF52540">
    <property type="entry name" value="P-loop containing nucleoside triphosphate hydrolases"/>
    <property type="match status" value="1"/>
</dbReference>
<evidence type="ECO:0000256" key="3">
    <source>
        <dbReference type="ARBA" id="ARBA00022741"/>
    </source>
</evidence>
<evidence type="ECO:0000256" key="7">
    <source>
        <dbReference type="ARBA" id="ARBA00048478"/>
    </source>
</evidence>
<reference evidence="10" key="1">
    <citation type="journal article" date="2020" name="mSystems">
        <title>Genome- and Community-Level Interaction Insights into Carbon Utilization and Element Cycling Functions of Hydrothermarchaeota in Hydrothermal Sediment.</title>
        <authorList>
            <person name="Zhou Z."/>
            <person name="Liu Y."/>
            <person name="Xu W."/>
            <person name="Pan J."/>
            <person name="Luo Z.H."/>
            <person name="Li M."/>
        </authorList>
    </citation>
    <scope>NUCLEOTIDE SEQUENCE [LARGE SCALE GENOMIC DNA]</scope>
    <source>
        <strain evidence="10">HyVt-233</strain>
    </source>
</reference>
<sequence>MVITIDGPAGVGKTSVAQILAKRLGFKYFDTGAMYRTLALVAFEKNISPTENVLLGKLALSLPISFHENETGLKVFLEKRDISKSIRRPEIGMLASTISQLKEVREAMWKLQRQLAKKAKKAVFEGRDMGTVVFPKAQVKFFLTASPEIRAERRWKQLKAMGKEVSYKDIYESLLKRDKQDTERVISPLEPAKDAIIIDTTALSLKRVVEMVLKYTLNKLGGLWDEQSGRENRDER</sequence>
<keyword evidence="3 8" id="KW-0547">Nucleotide-binding</keyword>
<keyword evidence="5 8" id="KW-0067">ATP-binding</keyword>
<organism evidence="10">
    <name type="scientific">Desulfofervidus auxilii</name>
    <dbReference type="NCBI Taxonomy" id="1621989"/>
    <lineage>
        <taxon>Bacteria</taxon>
        <taxon>Pseudomonadati</taxon>
        <taxon>Thermodesulfobacteriota</taxon>
        <taxon>Candidatus Desulfofervidia</taxon>
        <taxon>Candidatus Desulfofervidales</taxon>
        <taxon>Candidatus Desulfofervidaceae</taxon>
        <taxon>Candidatus Desulfofervidus</taxon>
    </lineage>
</organism>
<dbReference type="InterPro" id="IPR003136">
    <property type="entry name" value="Cytidylate_kin"/>
</dbReference>
<dbReference type="GO" id="GO:0015949">
    <property type="term" value="P:nucleobase-containing small molecule interconversion"/>
    <property type="evidence" value="ECO:0007669"/>
    <property type="project" value="TreeGrafter"/>
</dbReference>
<evidence type="ECO:0000313" key="10">
    <source>
        <dbReference type="EMBL" id="HDD43275.1"/>
    </source>
</evidence>
<feature type="domain" description="Cytidylate kinase" evidence="9">
    <location>
        <begin position="3"/>
        <end position="215"/>
    </location>
</feature>
<dbReference type="PANTHER" id="PTHR21299:SF2">
    <property type="entry name" value="CYTIDYLATE KINASE"/>
    <property type="match status" value="1"/>
</dbReference>
<dbReference type="InterPro" id="IPR011994">
    <property type="entry name" value="Cytidylate_kinase_dom"/>
</dbReference>
<protein>
    <recommendedName>
        <fullName evidence="8">Cytidylate kinase</fullName>
        <shortName evidence="8">CK</shortName>
        <ecNumber evidence="8">2.7.4.25</ecNumber>
    </recommendedName>
    <alternativeName>
        <fullName evidence="8">Cytidine monophosphate kinase</fullName>
        <shortName evidence="8">CMP kinase</shortName>
    </alternativeName>
</protein>
<dbReference type="Pfam" id="PF02224">
    <property type="entry name" value="Cytidylate_kin"/>
    <property type="match status" value="1"/>
</dbReference>
<keyword evidence="2 8" id="KW-0808">Transferase</keyword>
<gene>
    <name evidence="8" type="primary">cmk</name>
    <name evidence="10" type="ORF">ENG63_00235</name>
</gene>
<feature type="binding site" evidence="8">
    <location>
        <begin position="7"/>
        <end position="15"/>
    </location>
    <ligand>
        <name>ATP</name>
        <dbReference type="ChEBI" id="CHEBI:30616"/>
    </ligand>
</feature>
<dbReference type="Proteomes" id="UP000886289">
    <property type="component" value="Unassembled WGS sequence"/>
</dbReference>
<dbReference type="InterPro" id="IPR027417">
    <property type="entry name" value="P-loop_NTPase"/>
</dbReference>
<keyword evidence="4 8" id="KW-0418">Kinase</keyword>
<comment type="catalytic activity">
    <reaction evidence="7 8">
        <text>CMP + ATP = CDP + ADP</text>
        <dbReference type="Rhea" id="RHEA:11600"/>
        <dbReference type="ChEBI" id="CHEBI:30616"/>
        <dbReference type="ChEBI" id="CHEBI:58069"/>
        <dbReference type="ChEBI" id="CHEBI:60377"/>
        <dbReference type="ChEBI" id="CHEBI:456216"/>
        <dbReference type="EC" id="2.7.4.25"/>
    </reaction>
</comment>
<dbReference type="PANTHER" id="PTHR21299">
    <property type="entry name" value="CYTIDYLATE KINASE/PANTOATE-BETA-ALANINE LIGASE"/>
    <property type="match status" value="1"/>
</dbReference>
<evidence type="ECO:0000256" key="2">
    <source>
        <dbReference type="ARBA" id="ARBA00022679"/>
    </source>
</evidence>
<comment type="caution">
    <text evidence="10">The sequence shown here is derived from an EMBL/GenBank/DDBJ whole genome shotgun (WGS) entry which is preliminary data.</text>
</comment>
<evidence type="ECO:0000256" key="6">
    <source>
        <dbReference type="ARBA" id="ARBA00047615"/>
    </source>
</evidence>
<comment type="subcellular location">
    <subcellularLocation>
        <location evidence="8">Cytoplasm</location>
    </subcellularLocation>
</comment>